<evidence type="ECO:0000313" key="1">
    <source>
        <dbReference type="EMBL" id="MBF6302556.1"/>
    </source>
</evidence>
<organism evidence="1 2">
    <name type="scientific">Nocardia amamiensis</name>
    <dbReference type="NCBI Taxonomy" id="404578"/>
    <lineage>
        <taxon>Bacteria</taxon>
        <taxon>Bacillati</taxon>
        <taxon>Actinomycetota</taxon>
        <taxon>Actinomycetes</taxon>
        <taxon>Mycobacteriales</taxon>
        <taxon>Nocardiaceae</taxon>
        <taxon>Nocardia</taxon>
    </lineage>
</organism>
<keyword evidence="2" id="KW-1185">Reference proteome</keyword>
<dbReference type="EMBL" id="JADLQX010000046">
    <property type="protein sequence ID" value="MBF6302556.1"/>
    <property type="molecule type" value="Genomic_DNA"/>
</dbReference>
<dbReference type="RefSeq" id="WP_195133740.1">
    <property type="nucleotide sequence ID" value="NZ_JADLQX010000046.1"/>
</dbReference>
<proteinExistence type="predicted"/>
<protein>
    <recommendedName>
        <fullName evidence="3">DUF4262 domain-containing protein</fullName>
    </recommendedName>
</protein>
<dbReference type="Proteomes" id="UP000702209">
    <property type="component" value="Unassembled WGS sequence"/>
</dbReference>
<name>A0ABS0D1A0_9NOCA</name>
<accession>A0ABS0D1A0</accession>
<evidence type="ECO:0000313" key="2">
    <source>
        <dbReference type="Proteomes" id="UP000702209"/>
    </source>
</evidence>
<sequence length="393" mass="44448">MISERQPIFDLVERTDPSPCRHGEPSFTFLNRVSGAYWGHPRHLMQDWADHIGDDVEYSDLRNRLRSGQDDQFRSGFLELYLHECLIRAGYHVTVHPDLPGTTRHPDFYAERDGSGFYVEAISPSSSPAAKAAANRRAVLLDIVNQAESPNFFLHLVDLREGPNPPRASRLRSQLERWLEGLNPDDIDLERSRKWRWEDNGWAATFRVIPKSPGARANGSPGRAIGIYPAEVSRVDDVGTIQAALAEKHHAYRGLDAGFVIAVGVYIFDSDRWHSTNALYGHEAMLLTETPENDIIIDRCIREPDGYFGAGPDWRNHNVSAVLLVNQLMPWQINEAEATLWRHPAPRHPLPADHGLPWVTIEFDRMELTEKAAPITSASLLNLSEPWPPGEPW</sequence>
<reference evidence="1 2" key="1">
    <citation type="submission" date="2020-10" db="EMBL/GenBank/DDBJ databases">
        <title>Identification of Nocardia species via Next-generation sequencing and recognition of intraspecies genetic diversity.</title>
        <authorList>
            <person name="Li P."/>
            <person name="Li P."/>
            <person name="Lu B."/>
        </authorList>
    </citation>
    <scope>NUCLEOTIDE SEQUENCE [LARGE SCALE GENOMIC DNA]</scope>
    <source>
        <strain evidence="1 2">BJ06-0157</strain>
    </source>
</reference>
<comment type="caution">
    <text evidence="1">The sequence shown here is derived from an EMBL/GenBank/DDBJ whole genome shotgun (WGS) entry which is preliminary data.</text>
</comment>
<evidence type="ECO:0008006" key="3">
    <source>
        <dbReference type="Google" id="ProtNLM"/>
    </source>
</evidence>
<gene>
    <name evidence="1" type="ORF">IU459_34205</name>
</gene>